<proteinExistence type="predicted"/>
<organism evidence="1 2">
    <name type="scientific">Cupriavidus pauculus</name>
    <dbReference type="NCBI Taxonomy" id="82633"/>
    <lineage>
        <taxon>Bacteria</taxon>
        <taxon>Pseudomonadati</taxon>
        <taxon>Pseudomonadota</taxon>
        <taxon>Betaproteobacteria</taxon>
        <taxon>Burkholderiales</taxon>
        <taxon>Burkholderiaceae</taxon>
        <taxon>Cupriavidus</taxon>
    </lineage>
</organism>
<evidence type="ECO:0000313" key="1">
    <source>
        <dbReference type="EMBL" id="PLP99518.1"/>
    </source>
</evidence>
<dbReference type="EMBL" id="PJRP01000007">
    <property type="protein sequence ID" value="PLP99518.1"/>
    <property type="molecule type" value="Genomic_DNA"/>
</dbReference>
<dbReference type="Proteomes" id="UP000234341">
    <property type="component" value="Unassembled WGS sequence"/>
</dbReference>
<name>A0A2N5CBC4_9BURK</name>
<accession>A0A2N5CBC4</accession>
<gene>
    <name evidence="1" type="ORF">CYJ10_17055</name>
</gene>
<comment type="caution">
    <text evidence="1">The sequence shown here is derived from an EMBL/GenBank/DDBJ whole genome shotgun (WGS) entry which is preliminary data.</text>
</comment>
<dbReference type="AlphaFoldDB" id="A0A2N5CBC4"/>
<sequence>MCQVQIIGDGNERLHLAGKSPIESAAGPLAATGMPTRVAFVLICRQLQRLVISKAMYGLWEATLAYFIAVAMEASRMSTLTSA</sequence>
<evidence type="ECO:0000313" key="2">
    <source>
        <dbReference type="Proteomes" id="UP000234341"/>
    </source>
</evidence>
<reference evidence="1 2" key="1">
    <citation type="submission" date="2017-12" db="EMBL/GenBank/DDBJ databases">
        <title>Genome sequence of the active heterotrophic nitrifier-denitrifier, Cupriavidus pauculus UM1.</title>
        <authorList>
            <person name="Putonti C."/>
            <person name="Castignetti D."/>
        </authorList>
    </citation>
    <scope>NUCLEOTIDE SEQUENCE [LARGE SCALE GENOMIC DNA]</scope>
    <source>
        <strain evidence="1 2">UM1</strain>
    </source>
</reference>
<protein>
    <submittedName>
        <fullName evidence="1">Uncharacterized protein</fullName>
    </submittedName>
</protein>